<reference evidence="3 4" key="1">
    <citation type="submission" date="2016-07" db="EMBL/GenBank/DDBJ databases">
        <title>Multiple horizontal gene transfer events from other fungi enriched the ability of initially mycotrophic Trichoderma (Ascomycota) to feed on dead plant biomass.</title>
        <authorList>
            <consortium name="DOE Joint Genome Institute"/>
            <person name="Aerts A."/>
            <person name="Atanasova L."/>
            <person name="Chenthamara K."/>
            <person name="Zhang J."/>
            <person name="Grujic M."/>
            <person name="Henrissat B."/>
            <person name="Kuo A."/>
            <person name="Salamov A."/>
            <person name="Lipzen A."/>
            <person name="Labutti K."/>
            <person name="Barry K."/>
            <person name="Miao Y."/>
            <person name="Rahimi M.J."/>
            <person name="Shen Q."/>
            <person name="Grigoriev I.V."/>
            <person name="Kubicek C.P."/>
            <person name="Druzhinina I.S."/>
        </authorList>
    </citation>
    <scope>NUCLEOTIDE SEQUENCE [LARGE SCALE GENOMIC DNA]</scope>
    <source>
        <strain evidence="3 4">CBS 433.97</strain>
    </source>
</reference>
<accession>A0A2T3ZDU0</accession>
<feature type="compositionally biased region" description="Basic residues" evidence="1">
    <location>
        <begin position="95"/>
        <end position="104"/>
    </location>
</feature>
<keyword evidence="2" id="KW-1133">Transmembrane helix</keyword>
<organism evidence="3 4">
    <name type="scientific">Trichoderma asperellum (strain ATCC 204424 / CBS 433.97 / NBRC 101777)</name>
    <dbReference type="NCBI Taxonomy" id="1042311"/>
    <lineage>
        <taxon>Eukaryota</taxon>
        <taxon>Fungi</taxon>
        <taxon>Dikarya</taxon>
        <taxon>Ascomycota</taxon>
        <taxon>Pezizomycotina</taxon>
        <taxon>Sordariomycetes</taxon>
        <taxon>Hypocreomycetidae</taxon>
        <taxon>Hypocreales</taxon>
        <taxon>Hypocreaceae</taxon>
        <taxon>Trichoderma</taxon>
    </lineage>
</organism>
<proteinExistence type="predicted"/>
<keyword evidence="4" id="KW-1185">Reference proteome</keyword>
<dbReference type="Proteomes" id="UP000240493">
    <property type="component" value="Unassembled WGS sequence"/>
</dbReference>
<feature type="transmembrane region" description="Helical" evidence="2">
    <location>
        <begin position="20"/>
        <end position="42"/>
    </location>
</feature>
<evidence type="ECO:0000313" key="3">
    <source>
        <dbReference type="EMBL" id="PTB42976.1"/>
    </source>
</evidence>
<sequence>MSRRSEVDKTQGTGSIPSLLFYFTSFVPGSGYCCVLAGYWAAGADARVAGQTRGQQTTQRLAETIGALAMNVSRWISGGQSSRCGLKQTREARQRYRQRGQKHARCSDAETQRGPVR</sequence>
<dbReference type="AlphaFoldDB" id="A0A2T3ZDU0"/>
<evidence type="ECO:0000313" key="4">
    <source>
        <dbReference type="Proteomes" id="UP000240493"/>
    </source>
</evidence>
<keyword evidence="2" id="KW-0812">Transmembrane</keyword>
<feature type="region of interest" description="Disordered" evidence="1">
    <location>
        <begin position="78"/>
        <end position="117"/>
    </location>
</feature>
<gene>
    <name evidence="3" type="ORF">M441DRAFT_362799</name>
</gene>
<evidence type="ECO:0000256" key="1">
    <source>
        <dbReference type="SAM" id="MobiDB-lite"/>
    </source>
</evidence>
<protein>
    <submittedName>
        <fullName evidence="3">Uncharacterized protein</fullName>
    </submittedName>
</protein>
<keyword evidence="2" id="KW-0472">Membrane</keyword>
<dbReference type="EMBL" id="KZ679259">
    <property type="protein sequence ID" value="PTB42976.1"/>
    <property type="molecule type" value="Genomic_DNA"/>
</dbReference>
<name>A0A2T3ZDU0_TRIA4</name>
<evidence type="ECO:0000256" key="2">
    <source>
        <dbReference type="SAM" id="Phobius"/>
    </source>
</evidence>